<keyword evidence="6 11" id="KW-0808">Transferase</keyword>
<comment type="pathway">
    <text evidence="3 11">Cofactor biosynthesis; molybdopterin biosynthesis.</text>
</comment>
<evidence type="ECO:0000256" key="10">
    <source>
        <dbReference type="ARBA" id="ARBA00047317"/>
    </source>
</evidence>
<dbReference type="GO" id="GO:0005829">
    <property type="term" value="C:cytosol"/>
    <property type="evidence" value="ECO:0007669"/>
    <property type="project" value="TreeGrafter"/>
</dbReference>
<evidence type="ECO:0000256" key="8">
    <source>
        <dbReference type="ARBA" id="ARBA00022842"/>
    </source>
</evidence>
<keyword evidence="5 11" id="KW-0500">Molybdenum</keyword>
<comment type="catalytic activity">
    <reaction evidence="10">
        <text>adenylyl-molybdopterin + molybdate = Mo-molybdopterin + AMP + H(+)</text>
        <dbReference type="Rhea" id="RHEA:35047"/>
        <dbReference type="ChEBI" id="CHEBI:15378"/>
        <dbReference type="ChEBI" id="CHEBI:36264"/>
        <dbReference type="ChEBI" id="CHEBI:62727"/>
        <dbReference type="ChEBI" id="CHEBI:71302"/>
        <dbReference type="ChEBI" id="CHEBI:456215"/>
        <dbReference type="EC" id="2.10.1.1"/>
    </reaction>
</comment>
<dbReference type="Proteomes" id="UP000317429">
    <property type="component" value="Chromosome"/>
</dbReference>
<dbReference type="GO" id="GO:0006777">
    <property type="term" value="P:Mo-molybdopterin cofactor biosynthetic process"/>
    <property type="evidence" value="ECO:0007669"/>
    <property type="project" value="UniProtKB-UniRule"/>
</dbReference>
<dbReference type="InterPro" id="IPR036425">
    <property type="entry name" value="MoaB/Mog-like_dom_sf"/>
</dbReference>
<dbReference type="OrthoDB" id="9804758at2"/>
<evidence type="ECO:0000256" key="6">
    <source>
        <dbReference type="ARBA" id="ARBA00022679"/>
    </source>
</evidence>
<dbReference type="AlphaFoldDB" id="A0A518DHY1"/>
<dbReference type="PANTHER" id="PTHR10192">
    <property type="entry name" value="MOLYBDOPTERIN BIOSYNTHESIS PROTEIN"/>
    <property type="match status" value="1"/>
</dbReference>
<keyword evidence="7 11" id="KW-0479">Metal-binding</keyword>
<dbReference type="Gene3D" id="3.90.105.10">
    <property type="entry name" value="Molybdopterin biosynthesis moea protein, domain 2"/>
    <property type="match status" value="1"/>
</dbReference>
<dbReference type="PROSITE" id="PS01079">
    <property type="entry name" value="MOCF_BIOSYNTHESIS_2"/>
    <property type="match status" value="1"/>
</dbReference>
<dbReference type="CDD" id="cd00887">
    <property type="entry name" value="MoeA"/>
    <property type="match status" value="1"/>
</dbReference>
<dbReference type="Pfam" id="PF03453">
    <property type="entry name" value="MoeA_N"/>
    <property type="match status" value="1"/>
</dbReference>
<gene>
    <name evidence="13" type="primary">moeA</name>
    <name evidence="13" type="ORF">Pla175_45050</name>
</gene>
<feature type="domain" description="MoaB/Mog" evidence="12">
    <location>
        <begin position="174"/>
        <end position="315"/>
    </location>
</feature>
<protein>
    <recommendedName>
        <fullName evidence="11">Molybdopterin molybdenumtransferase</fullName>
        <ecNumber evidence="11">2.10.1.1</ecNumber>
    </recommendedName>
</protein>
<reference evidence="13 14" key="1">
    <citation type="submission" date="2019-02" db="EMBL/GenBank/DDBJ databases">
        <title>Deep-cultivation of Planctomycetes and their phenomic and genomic characterization uncovers novel biology.</title>
        <authorList>
            <person name="Wiegand S."/>
            <person name="Jogler M."/>
            <person name="Boedeker C."/>
            <person name="Pinto D."/>
            <person name="Vollmers J."/>
            <person name="Rivas-Marin E."/>
            <person name="Kohn T."/>
            <person name="Peeters S.H."/>
            <person name="Heuer A."/>
            <person name="Rast P."/>
            <person name="Oberbeckmann S."/>
            <person name="Bunk B."/>
            <person name="Jeske O."/>
            <person name="Meyerdierks A."/>
            <person name="Storesund J.E."/>
            <person name="Kallscheuer N."/>
            <person name="Luecker S."/>
            <person name="Lage O.M."/>
            <person name="Pohl T."/>
            <person name="Merkel B.J."/>
            <person name="Hornburger P."/>
            <person name="Mueller R.-W."/>
            <person name="Bruemmer F."/>
            <person name="Labrenz M."/>
            <person name="Spormann A.M."/>
            <person name="Op den Camp H."/>
            <person name="Overmann J."/>
            <person name="Amann R."/>
            <person name="Jetten M.S.M."/>
            <person name="Mascher T."/>
            <person name="Medema M.H."/>
            <person name="Devos D.P."/>
            <person name="Kaster A.-K."/>
            <person name="Ovreas L."/>
            <person name="Rohde M."/>
            <person name="Galperin M.Y."/>
            <person name="Jogler C."/>
        </authorList>
    </citation>
    <scope>NUCLEOTIDE SEQUENCE [LARGE SCALE GENOMIC DNA]</scope>
    <source>
        <strain evidence="13 14">Pla175</strain>
    </source>
</reference>
<dbReference type="RefSeq" id="WP_145290856.1">
    <property type="nucleotide sequence ID" value="NZ_CP036291.1"/>
</dbReference>
<evidence type="ECO:0000256" key="2">
    <source>
        <dbReference type="ARBA" id="ARBA00002901"/>
    </source>
</evidence>
<dbReference type="Gene3D" id="2.170.190.11">
    <property type="entry name" value="Molybdopterin biosynthesis moea protein, domain 3"/>
    <property type="match status" value="1"/>
</dbReference>
<dbReference type="NCBIfam" id="TIGR00177">
    <property type="entry name" value="molyb_syn"/>
    <property type="match status" value="1"/>
</dbReference>
<dbReference type="InterPro" id="IPR038987">
    <property type="entry name" value="MoeA-like"/>
</dbReference>
<dbReference type="InterPro" id="IPR005110">
    <property type="entry name" value="MoeA_linker/N"/>
</dbReference>
<evidence type="ECO:0000256" key="1">
    <source>
        <dbReference type="ARBA" id="ARBA00001946"/>
    </source>
</evidence>
<comment type="cofactor">
    <cofactor evidence="1 11">
        <name>Mg(2+)</name>
        <dbReference type="ChEBI" id="CHEBI:18420"/>
    </cofactor>
</comment>
<dbReference type="SMART" id="SM00852">
    <property type="entry name" value="MoCF_biosynth"/>
    <property type="match status" value="1"/>
</dbReference>
<keyword evidence="14" id="KW-1185">Reference proteome</keyword>
<dbReference type="InterPro" id="IPR008284">
    <property type="entry name" value="MoCF_biosynth_CS"/>
</dbReference>
<dbReference type="Gene3D" id="2.40.340.10">
    <property type="entry name" value="MoeA, C-terminal, domain IV"/>
    <property type="match status" value="1"/>
</dbReference>
<dbReference type="Pfam" id="PF03454">
    <property type="entry name" value="MoeA_C"/>
    <property type="match status" value="1"/>
</dbReference>
<dbReference type="InterPro" id="IPR001453">
    <property type="entry name" value="MoaB/Mog_dom"/>
</dbReference>
<evidence type="ECO:0000256" key="11">
    <source>
        <dbReference type="RuleBase" id="RU365090"/>
    </source>
</evidence>
<evidence type="ECO:0000313" key="13">
    <source>
        <dbReference type="EMBL" id="QDU91087.1"/>
    </source>
</evidence>
<dbReference type="SUPFAM" id="SSF63867">
    <property type="entry name" value="MoeA C-terminal domain-like"/>
    <property type="match status" value="1"/>
</dbReference>
<comment type="similarity">
    <text evidence="4 11">Belongs to the MoeA family.</text>
</comment>
<dbReference type="Pfam" id="PF00994">
    <property type="entry name" value="MoCF_biosynth"/>
    <property type="match status" value="1"/>
</dbReference>
<dbReference type="EC" id="2.10.1.1" evidence="11"/>
<dbReference type="Gene3D" id="3.40.980.10">
    <property type="entry name" value="MoaB/Mog-like domain"/>
    <property type="match status" value="1"/>
</dbReference>
<dbReference type="UniPathway" id="UPA00344"/>
<sequence>MISVDQALAIVLASTDARLPQRIALADALGAQLAEDVVSDVDSPPHDKALMDGYAVRSGDPQPVRRVVDEVMAGDVPHRPVGAGEATRIMTGAPIPDGADCVVPVEQTELQPDAGVLLAQAPAAGQNVMRRGESVRAGQTVVSAGQRLGPAEIGVLAEFGAANPVCRFVRPRVAVLATGDELVDPTSVLGAGQIRNSNGPMLLAAARAVGASAIDLGVARDDHNALEASIRRGLAADVLLVCGGVSAGDRDLAPGVLAGLGVEERFHKVNLKPGKPLWFGIGRSGDHTTAVFGLPGNPVSGLVCFCVFVAPLLAQLVGDERGLAMNEAAMAHDHDHPAGRETFRPAVIEQGRATIVPWRGSADLASLVGATHLVRLPSTGCGLRAGQAVQVVSLC</sequence>
<organism evidence="13 14">
    <name type="scientific">Pirellulimonas nuda</name>
    <dbReference type="NCBI Taxonomy" id="2528009"/>
    <lineage>
        <taxon>Bacteria</taxon>
        <taxon>Pseudomonadati</taxon>
        <taxon>Planctomycetota</taxon>
        <taxon>Planctomycetia</taxon>
        <taxon>Pirellulales</taxon>
        <taxon>Lacipirellulaceae</taxon>
        <taxon>Pirellulimonas</taxon>
    </lineage>
</organism>
<dbReference type="GO" id="GO:0061599">
    <property type="term" value="F:molybdopterin molybdotransferase activity"/>
    <property type="evidence" value="ECO:0007669"/>
    <property type="project" value="UniProtKB-UniRule"/>
</dbReference>
<dbReference type="FunFam" id="2.170.190.11:FF:000001">
    <property type="entry name" value="Molybdopterin molybdenumtransferase"/>
    <property type="match status" value="1"/>
</dbReference>
<keyword evidence="8 11" id="KW-0460">Magnesium</keyword>
<evidence type="ECO:0000313" key="14">
    <source>
        <dbReference type="Proteomes" id="UP000317429"/>
    </source>
</evidence>
<keyword evidence="9 11" id="KW-0501">Molybdenum cofactor biosynthesis</keyword>
<dbReference type="SUPFAM" id="SSF63882">
    <property type="entry name" value="MoeA N-terminal region -like"/>
    <property type="match status" value="1"/>
</dbReference>
<dbReference type="NCBIfam" id="NF045515">
    <property type="entry name" value="Glp_gephyrin"/>
    <property type="match status" value="1"/>
</dbReference>
<name>A0A518DHY1_9BACT</name>
<evidence type="ECO:0000256" key="4">
    <source>
        <dbReference type="ARBA" id="ARBA00010763"/>
    </source>
</evidence>
<evidence type="ECO:0000256" key="3">
    <source>
        <dbReference type="ARBA" id="ARBA00005046"/>
    </source>
</evidence>
<dbReference type="SUPFAM" id="SSF53218">
    <property type="entry name" value="Molybdenum cofactor biosynthesis proteins"/>
    <property type="match status" value="1"/>
</dbReference>
<accession>A0A518DHY1</accession>
<proteinExistence type="inferred from homology"/>
<dbReference type="InterPro" id="IPR036688">
    <property type="entry name" value="MoeA_C_domain_IV_sf"/>
</dbReference>
<dbReference type="FunFam" id="3.40.980.10:FF:000004">
    <property type="entry name" value="Molybdopterin molybdenumtransferase"/>
    <property type="match status" value="1"/>
</dbReference>
<dbReference type="GO" id="GO:0046872">
    <property type="term" value="F:metal ion binding"/>
    <property type="evidence" value="ECO:0007669"/>
    <property type="project" value="UniProtKB-UniRule"/>
</dbReference>
<dbReference type="KEGG" id="pnd:Pla175_45050"/>
<evidence type="ECO:0000256" key="9">
    <source>
        <dbReference type="ARBA" id="ARBA00023150"/>
    </source>
</evidence>
<comment type="function">
    <text evidence="2 11">Catalyzes the insertion of molybdate into adenylated molybdopterin with the concomitant release of AMP.</text>
</comment>
<dbReference type="InterPro" id="IPR005111">
    <property type="entry name" value="MoeA_C_domain_IV"/>
</dbReference>
<evidence type="ECO:0000256" key="7">
    <source>
        <dbReference type="ARBA" id="ARBA00022723"/>
    </source>
</evidence>
<dbReference type="EMBL" id="CP036291">
    <property type="protein sequence ID" value="QDU91087.1"/>
    <property type="molecule type" value="Genomic_DNA"/>
</dbReference>
<dbReference type="PANTHER" id="PTHR10192:SF5">
    <property type="entry name" value="GEPHYRIN"/>
    <property type="match status" value="1"/>
</dbReference>
<dbReference type="InterPro" id="IPR036135">
    <property type="entry name" value="MoeA_linker/N_sf"/>
</dbReference>
<evidence type="ECO:0000259" key="12">
    <source>
        <dbReference type="SMART" id="SM00852"/>
    </source>
</evidence>
<evidence type="ECO:0000256" key="5">
    <source>
        <dbReference type="ARBA" id="ARBA00022505"/>
    </source>
</evidence>